<dbReference type="Proteomes" id="UP000440978">
    <property type="component" value="Unassembled WGS sequence"/>
</dbReference>
<name>A0A6N8CPI6_9BACI</name>
<gene>
    <name evidence="1" type="ORF">GMB86_06010</name>
</gene>
<proteinExistence type="predicted"/>
<comment type="caution">
    <text evidence="1">The sequence shown here is derived from an EMBL/GenBank/DDBJ whole genome shotgun (WGS) entry which is preliminary data.</text>
</comment>
<protein>
    <submittedName>
        <fullName evidence="1">Uncharacterized protein</fullName>
    </submittedName>
</protein>
<accession>A0A6N8CPI6</accession>
<keyword evidence="2" id="KW-1185">Reference proteome</keyword>
<dbReference type="EMBL" id="WNHB01000007">
    <property type="protein sequence ID" value="MTT31568.1"/>
    <property type="molecule type" value="Genomic_DNA"/>
</dbReference>
<organism evidence="1 2">
    <name type="scientific">Terrilactibacillus tamarindi</name>
    <dbReference type="NCBI Taxonomy" id="2599694"/>
    <lineage>
        <taxon>Bacteria</taxon>
        <taxon>Bacillati</taxon>
        <taxon>Bacillota</taxon>
        <taxon>Bacilli</taxon>
        <taxon>Bacillales</taxon>
        <taxon>Bacillaceae</taxon>
        <taxon>Terrilactibacillus</taxon>
    </lineage>
</organism>
<dbReference type="AlphaFoldDB" id="A0A6N8CPI6"/>
<evidence type="ECO:0000313" key="2">
    <source>
        <dbReference type="Proteomes" id="UP000440978"/>
    </source>
</evidence>
<evidence type="ECO:0000313" key="1">
    <source>
        <dbReference type="EMBL" id="MTT31568.1"/>
    </source>
</evidence>
<reference evidence="1 2" key="1">
    <citation type="submission" date="2019-11" db="EMBL/GenBank/DDBJ databases">
        <title>Terrilactibacillus tamarindus sp. nov. BCM23-1 isolated from bark of Tamarindus indica.</title>
        <authorList>
            <person name="Kingkaew E."/>
            <person name="Tanasupawat S."/>
        </authorList>
    </citation>
    <scope>NUCLEOTIDE SEQUENCE [LARGE SCALE GENOMIC DNA]</scope>
    <source>
        <strain evidence="1 2">BCM23-1</strain>
    </source>
</reference>
<sequence>MKRKDILLATKDLQEYPLRHRTTLKLPQEIKLTKPSSHLRILLQKLNFINLKLDDKLYFEEFFHNHIDLVRNDSIKNKGYQINLKQHDLKILDEFHQKTGYFKSHGIWFAYLYSQNKHTNVLKAME</sequence>